<dbReference type="Gene3D" id="1.20.5.1930">
    <property type="match status" value="1"/>
</dbReference>
<dbReference type="SUPFAM" id="SSF55874">
    <property type="entry name" value="ATPase domain of HSP90 chaperone/DNA topoisomerase II/histidine kinase"/>
    <property type="match status" value="1"/>
</dbReference>
<evidence type="ECO:0000313" key="7">
    <source>
        <dbReference type="Proteomes" id="UP001138997"/>
    </source>
</evidence>
<feature type="transmembrane region" description="Helical" evidence="4">
    <location>
        <begin position="76"/>
        <end position="104"/>
    </location>
</feature>
<dbReference type="Pfam" id="PF02518">
    <property type="entry name" value="HATPase_c"/>
    <property type="match status" value="1"/>
</dbReference>
<dbReference type="CDD" id="cd16917">
    <property type="entry name" value="HATPase_UhpB-NarQ-NarX-like"/>
    <property type="match status" value="1"/>
</dbReference>
<dbReference type="InterPro" id="IPR036890">
    <property type="entry name" value="HATPase_C_sf"/>
</dbReference>
<evidence type="ECO:0000256" key="2">
    <source>
        <dbReference type="ARBA" id="ARBA00022777"/>
    </source>
</evidence>
<keyword evidence="1" id="KW-0808">Transferase</keyword>
<feature type="transmembrane region" description="Helical" evidence="4">
    <location>
        <begin position="12"/>
        <end position="31"/>
    </location>
</feature>
<dbReference type="RefSeq" id="WP_231438665.1">
    <property type="nucleotide sequence ID" value="NZ_JAJOMB010000001.1"/>
</dbReference>
<dbReference type="PANTHER" id="PTHR24421:SF62">
    <property type="entry name" value="SENSORY TRANSDUCTION HISTIDINE KINASE"/>
    <property type="match status" value="1"/>
</dbReference>
<protein>
    <submittedName>
        <fullName evidence="6">Histidine kinase</fullName>
    </submittedName>
</protein>
<dbReference type="PANTHER" id="PTHR24421">
    <property type="entry name" value="NITRATE/NITRITE SENSOR PROTEIN NARX-RELATED"/>
    <property type="match status" value="1"/>
</dbReference>
<keyword evidence="4" id="KW-0472">Membrane</keyword>
<dbReference type="InterPro" id="IPR050482">
    <property type="entry name" value="Sensor_HK_TwoCompSys"/>
</dbReference>
<gene>
    <name evidence="6" type="ORF">LR394_02480</name>
</gene>
<feature type="domain" description="Histidine kinase/HSP90-like ATPase" evidence="5">
    <location>
        <begin position="291"/>
        <end position="384"/>
    </location>
</feature>
<sequence length="384" mass="40289">MNGPPPDAVGRLAQYVLIPRIAAPGLSVVALRTNHDPAVALILVLLIMMALNYLALRYWTLLKRARRPLVLVLDQGVALIALGLAGLGTPMVLYVVAGGVLAGLIHRARPVLAVSLAGALTYGVLLVFQAGYVPGGSDFHTTITLPALVLAAGPAGVALRRLLNEQERTASQLWKLRRTAAVREERLRVARELHDSLTKDLHGVWLLSQTLRSSLERGDLRSAREAAGVIGETAEGLAGQSRVVIQGLRENGSSSLVQALQERAGVAIAGHPLSVEVHDERKSPRAGPDAAGRSTMLAVTSEALHNVVKHAQAHLVTLTLAASGGEVVLQITDDGRGFDVSAGHPGHFGLLGMTERANRSGGGLQVTSSPGMGTTVRLVLPGHG</sequence>
<accession>A0A9X1SRL1</accession>
<dbReference type="GO" id="GO:0000155">
    <property type="term" value="F:phosphorelay sensor kinase activity"/>
    <property type="evidence" value="ECO:0007669"/>
    <property type="project" value="InterPro"/>
</dbReference>
<evidence type="ECO:0000256" key="3">
    <source>
        <dbReference type="ARBA" id="ARBA00023012"/>
    </source>
</evidence>
<organism evidence="6 7">
    <name type="scientific">Kineosporia babensis</name>
    <dbReference type="NCBI Taxonomy" id="499548"/>
    <lineage>
        <taxon>Bacteria</taxon>
        <taxon>Bacillati</taxon>
        <taxon>Actinomycetota</taxon>
        <taxon>Actinomycetes</taxon>
        <taxon>Kineosporiales</taxon>
        <taxon>Kineosporiaceae</taxon>
        <taxon>Kineosporia</taxon>
    </lineage>
</organism>
<keyword evidence="4" id="KW-0812">Transmembrane</keyword>
<comment type="caution">
    <text evidence="6">The sequence shown here is derived from an EMBL/GenBank/DDBJ whole genome shotgun (WGS) entry which is preliminary data.</text>
</comment>
<dbReference type="GO" id="GO:0046983">
    <property type="term" value="F:protein dimerization activity"/>
    <property type="evidence" value="ECO:0007669"/>
    <property type="project" value="InterPro"/>
</dbReference>
<name>A0A9X1SRL1_9ACTN</name>
<evidence type="ECO:0000259" key="5">
    <source>
        <dbReference type="SMART" id="SM00387"/>
    </source>
</evidence>
<dbReference type="SMART" id="SM00387">
    <property type="entry name" value="HATPase_c"/>
    <property type="match status" value="1"/>
</dbReference>
<proteinExistence type="predicted"/>
<dbReference type="Proteomes" id="UP001138997">
    <property type="component" value="Unassembled WGS sequence"/>
</dbReference>
<dbReference type="Gene3D" id="3.30.565.10">
    <property type="entry name" value="Histidine kinase-like ATPase, C-terminal domain"/>
    <property type="match status" value="1"/>
</dbReference>
<keyword evidence="4" id="KW-1133">Transmembrane helix</keyword>
<keyword evidence="7" id="KW-1185">Reference proteome</keyword>
<dbReference type="EMBL" id="JAJOMB010000001">
    <property type="protein sequence ID" value="MCD5309747.1"/>
    <property type="molecule type" value="Genomic_DNA"/>
</dbReference>
<keyword evidence="2 6" id="KW-0418">Kinase</keyword>
<dbReference type="InterPro" id="IPR003594">
    <property type="entry name" value="HATPase_dom"/>
</dbReference>
<dbReference type="AlphaFoldDB" id="A0A9X1SRL1"/>
<dbReference type="Pfam" id="PF07730">
    <property type="entry name" value="HisKA_3"/>
    <property type="match status" value="1"/>
</dbReference>
<dbReference type="InterPro" id="IPR011712">
    <property type="entry name" value="Sig_transdc_His_kin_sub3_dim/P"/>
</dbReference>
<keyword evidence="3" id="KW-0902">Two-component regulatory system</keyword>
<feature type="transmembrane region" description="Helical" evidence="4">
    <location>
        <begin position="38"/>
        <end position="56"/>
    </location>
</feature>
<feature type="transmembrane region" description="Helical" evidence="4">
    <location>
        <begin position="111"/>
        <end position="133"/>
    </location>
</feature>
<evidence type="ECO:0000256" key="1">
    <source>
        <dbReference type="ARBA" id="ARBA00022679"/>
    </source>
</evidence>
<evidence type="ECO:0000256" key="4">
    <source>
        <dbReference type="SAM" id="Phobius"/>
    </source>
</evidence>
<evidence type="ECO:0000313" key="6">
    <source>
        <dbReference type="EMBL" id="MCD5309747.1"/>
    </source>
</evidence>
<reference evidence="6" key="1">
    <citation type="submission" date="2021-11" db="EMBL/GenBank/DDBJ databases">
        <title>Streptomyces corallinus and Kineosporia corallina sp. nov., two new coral-derived marine actinobacteria.</title>
        <authorList>
            <person name="Buangrab K."/>
            <person name="Sutthacheep M."/>
            <person name="Yeemin T."/>
            <person name="Harunari E."/>
            <person name="Igarashi Y."/>
            <person name="Sripreechasak P."/>
            <person name="Kanchanasin P."/>
            <person name="Tanasupawat S."/>
            <person name="Phongsopitanun W."/>
        </authorList>
    </citation>
    <scope>NUCLEOTIDE SEQUENCE</scope>
    <source>
        <strain evidence="6">JCM 31032</strain>
    </source>
</reference>
<dbReference type="GO" id="GO:0016020">
    <property type="term" value="C:membrane"/>
    <property type="evidence" value="ECO:0007669"/>
    <property type="project" value="InterPro"/>
</dbReference>